<dbReference type="PROSITE" id="PS51683">
    <property type="entry name" value="SAM_OMT_II"/>
    <property type="match status" value="1"/>
</dbReference>
<keyword evidence="3" id="KW-0949">S-adenosyl-L-methionine</keyword>
<dbReference type="PANTHER" id="PTHR43712:SF17">
    <property type="entry name" value="O-METHYLTRANSFERASE"/>
    <property type="match status" value="1"/>
</dbReference>
<dbReference type="Gene3D" id="3.40.50.150">
    <property type="entry name" value="Vaccinia Virus protein VP39"/>
    <property type="match status" value="1"/>
</dbReference>
<dbReference type="AlphaFoldDB" id="A0A2T3AGB2"/>
<dbReference type="InterPro" id="IPR036390">
    <property type="entry name" value="WH_DNA-bd_sf"/>
</dbReference>
<dbReference type="Gene3D" id="1.10.10.10">
    <property type="entry name" value="Winged helix-like DNA-binding domain superfamily/Winged helix DNA-binding domain"/>
    <property type="match status" value="1"/>
</dbReference>
<dbReference type="InterPro" id="IPR029063">
    <property type="entry name" value="SAM-dependent_MTases_sf"/>
</dbReference>
<proteinExistence type="predicted"/>
<sequence length="399" mass="44301">MPLKMDRITALVNEINQGLDDLRSGDVPTRVKLAQAAFKLNKALEDPREELIKSWLLDSTTKTVVMVALDIKLFRLLGTSPDEARSSTELAEATGAQKSLLSRLLKHLAAVSFIEETGPDKYYAGELAQLLGHQHMQDGLCHVQWMEKSLGALPAYLAEKNYQEPTDGLDCPAHKVFNTKLHMFEYIARDPQLARGFKAAVLSHEGLRRAHWATPAFYPTQERLLTGLKEDSVLLVDVGGGMGLDLLDLHHATGEQSNARLVLQDTEHILSSTDDLPPRIEKITHDFFTPQPIQGARAYYFHRVFHDWSDEKSREILLALKPAMTPGYSRVLIHDTVIPAQGAAPVSTMADLVMMCGLAGRERTEQDFTELLESVGMKVTGIYSRAPGEESVVEALLPE</sequence>
<dbReference type="Proteomes" id="UP000241462">
    <property type="component" value="Unassembled WGS sequence"/>
</dbReference>
<evidence type="ECO:0000256" key="1">
    <source>
        <dbReference type="ARBA" id="ARBA00022603"/>
    </source>
</evidence>
<feature type="active site" description="Proton acceptor" evidence="4">
    <location>
        <position position="306"/>
    </location>
</feature>
<accession>A0A2T3AGB2</accession>
<dbReference type="PANTHER" id="PTHR43712">
    <property type="entry name" value="PUTATIVE (AFU_ORTHOLOGUE AFUA_4G14580)-RELATED"/>
    <property type="match status" value="1"/>
</dbReference>
<feature type="domain" description="O-methyltransferase C-terminal" evidence="5">
    <location>
        <begin position="171"/>
        <end position="377"/>
    </location>
</feature>
<keyword evidence="1 6" id="KW-0489">Methyltransferase</keyword>
<dbReference type="SUPFAM" id="SSF46785">
    <property type="entry name" value="Winged helix' DNA-binding domain"/>
    <property type="match status" value="1"/>
</dbReference>
<dbReference type="InterPro" id="IPR036388">
    <property type="entry name" value="WH-like_DNA-bd_sf"/>
</dbReference>
<evidence type="ECO:0000259" key="5">
    <source>
        <dbReference type="Pfam" id="PF00891"/>
    </source>
</evidence>
<gene>
    <name evidence="6" type="ORF">BD289DRAFT_480262</name>
</gene>
<evidence type="ECO:0000256" key="2">
    <source>
        <dbReference type="ARBA" id="ARBA00022679"/>
    </source>
</evidence>
<name>A0A2T3AGB2_9PEZI</name>
<dbReference type="OrthoDB" id="1535081at2759"/>
<evidence type="ECO:0000313" key="6">
    <source>
        <dbReference type="EMBL" id="PSR97239.1"/>
    </source>
</evidence>
<dbReference type="InterPro" id="IPR016461">
    <property type="entry name" value="COMT-like"/>
</dbReference>
<evidence type="ECO:0000313" key="7">
    <source>
        <dbReference type="Proteomes" id="UP000241462"/>
    </source>
</evidence>
<dbReference type="InterPro" id="IPR001077">
    <property type="entry name" value="COMT_C"/>
</dbReference>
<dbReference type="GO" id="GO:0032259">
    <property type="term" value="P:methylation"/>
    <property type="evidence" value="ECO:0007669"/>
    <property type="project" value="UniProtKB-KW"/>
</dbReference>
<dbReference type="InParanoid" id="A0A2T3AGB2"/>
<evidence type="ECO:0000256" key="4">
    <source>
        <dbReference type="PIRSR" id="PIRSR005739-1"/>
    </source>
</evidence>
<protein>
    <submittedName>
        <fullName evidence="6">S-adenosyl-L-methionine-dependent methyltransferase</fullName>
    </submittedName>
</protein>
<keyword evidence="2 6" id="KW-0808">Transferase</keyword>
<evidence type="ECO:0000256" key="3">
    <source>
        <dbReference type="ARBA" id="ARBA00022691"/>
    </source>
</evidence>
<dbReference type="PIRSF" id="PIRSF005739">
    <property type="entry name" value="O-mtase"/>
    <property type="match status" value="1"/>
</dbReference>
<keyword evidence="7" id="KW-1185">Reference proteome</keyword>
<dbReference type="GO" id="GO:0008171">
    <property type="term" value="F:O-methyltransferase activity"/>
    <property type="evidence" value="ECO:0007669"/>
    <property type="project" value="InterPro"/>
</dbReference>
<reference evidence="6 7" key="1">
    <citation type="journal article" date="2018" name="Mycol. Prog.">
        <title>Coniella lustricola, a new species from submerged detritus.</title>
        <authorList>
            <person name="Raudabaugh D.B."/>
            <person name="Iturriaga T."/>
            <person name="Carver A."/>
            <person name="Mondo S."/>
            <person name="Pangilinan J."/>
            <person name="Lipzen A."/>
            <person name="He G."/>
            <person name="Amirebrahimi M."/>
            <person name="Grigoriev I.V."/>
            <person name="Miller A.N."/>
        </authorList>
    </citation>
    <scope>NUCLEOTIDE SEQUENCE [LARGE SCALE GENOMIC DNA]</scope>
    <source>
        <strain evidence="6 7">B22-T-1</strain>
    </source>
</reference>
<dbReference type="STRING" id="2025994.A0A2T3AGB2"/>
<dbReference type="SUPFAM" id="SSF53335">
    <property type="entry name" value="S-adenosyl-L-methionine-dependent methyltransferases"/>
    <property type="match status" value="1"/>
</dbReference>
<organism evidence="6 7">
    <name type="scientific">Coniella lustricola</name>
    <dbReference type="NCBI Taxonomy" id="2025994"/>
    <lineage>
        <taxon>Eukaryota</taxon>
        <taxon>Fungi</taxon>
        <taxon>Dikarya</taxon>
        <taxon>Ascomycota</taxon>
        <taxon>Pezizomycotina</taxon>
        <taxon>Sordariomycetes</taxon>
        <taxon>Sordariomycetidae</taxon>
        <taxon>Diaporthales</taxon>
        <taxon>Schizoparmaceae</taxon>
        <taxon>Coniella</taxon>
    </lineage>
</organism>
<dbReference type="Pfam" id="PF00891">
    <property type="entry name" value="Methyltransf_2"/>
    <property type="match status" value="1"/>
</dbReference>
<dbReference type="EMBL" id="KZ678393">
    <property type="protein sequence ID" value="PSR97239.1"/>
    <property type="molecule type" value="Genomic_DNA"/>
</dbReference>